<evidence type="ECO:0000256" key="4">
    <source>
        <dbReference type="ARBA" id="ARBA00022729"/>
    </source>
</evidence>
<evidence type="ECO:0000313" key="15">
    <source>
        <dbReference type="EMBL" id="KXS95812.1"/>
    </source>
</evidence>
<accession>A0A139H062</accession>
<comment type="pathway">
    <text evidence="2">Protein modification; protein glycosylation.</text>
</comment>
<reference evidence="15 16" key="1">
    <citation type="submission" date="2015-07" db="EMBL/GenBank/DDBJ databases">
        <title>Comparative genomics of the Sigatoka disease complex on banana suggests a link between parallel evolutionary changes in Pseudocercospora fijiensis and Pseudocercospora eumusae and increased virulence on the banana host.</title>
        <authorList>
            <person name="Chang T.-C."/>
            <person name="Salvucci A."/>
            <person name="Crous P.W."/>
            <person name="Stergiopoulos I."/>
        </authorList>
    </citation>
    <scope>NUCLEOTIDE SEQUENCE [LARGE SCALE GENOMIC DNA]</scope>
    <source>
        <strain evidence="15 16">CBS 114824</strain>
    </source>
</reference>
<gene>
    <name evidence="15" type="ORF">AC578_6264</name>
</gene>
<keyword evidence="16" id="KW-1185">Reference proteome</keyword>
<evidence type="ECO:0000256" key="8">
    <source>
        <dbReference type="ARBA" id="ARBA00023295"/>
    </source>
</evidence>
<dbReference type="GO" id="GO:0005975">
    <property type="term" value="P:carbohydrate metabolic process"/>
    <property type="evidence" value="ECO:0007669"/>
    <property type="project" value="InterPro"/>
</dbReference>
<keyword evidence="4" id="KW-0732">Signal</keyword>
<keyword evidence="11" id="KW-0479">Metal-binding</keyword>
<evidence type="ECO:0000256" key="13">
    <source>
        <dbReference type="RuleBase" id="RU361193"/>
    </source>
</evidence>
<comment type="catalytic activity">
    <reaction evidence="10">
        <text>N(4)-(alpha-D-Man-(1-&gt;2)-alpha-D-Man-(1-&gt;2)-alpha-D-Man-(1-&gt;3)-[alpha-D-Man-(1-&gt;2)-alpha-D-Man-(1-&gt;3)-[alpha-D-Man-(1-&gt;2)-alpha-D-Man-(1-&gt;6)]-alpha-D-Man-(1-&gt;6)]-beta-D-Man-(1-&gt;4)-beta-D-GlcNAc-(1-&gt;4)-beta-D-GlcNAc)-L-asparaginyl-[protein] (N-glucan mannose isomer 9A1,2,3B1,2,3) + 4 H2O = N(4)-(alpha-D-Man-(1-&gt;3)-[alpha-D-Man-(1-&gt;3)-[alpha-D-Man-(1-&gt;6)]-alpha-D-Man-(1-&gt;6)]-beta-D-Man-(1-&gt;4)-beta-D-GlcNAc-(1-&gt;4)-beta-D-GlcNAc)-L-asparaginyl-[protein] (N-glucan mannose isomer 5A1,2) + 4 beta-D-mannose</text>
        <dbReference type="Rhea" id="RHEA:56008"/>
        <dbReference type="Rhea" id="RHEA-COMP:14356"/>
        <dbReference type="Rhea" id="RHEA-COMP:14367"/>
        <dbReference type="ChEBI" id="CHEBI:15377"/>
        <dbReference type="ChEBI" id="CHEBI:28563"/>
        <dbReference type="ChEBI" id="CHEBI:59087"/>
        <dbReference type="ChEBI" id="CHEBI:139493"/>
        <dbReference type="EC" id="3.2.1.113"/>
    </reaction>
</comment>
<dbReference type="InterPro" id="IPR036026">
    <property type="entry name" value="Seven-hairpin_glycosidases"/>
</dbReference>
<dbReference type="Pfam" id="PF01532">
    <property type="entry name" value="Glyco_hydro_47"/>
    <property type="match status" value="1"/>
</dbReference>
<dbReference type="InterPro" id="IPR001382">
    <property type="entry name" value="Glyco_hydro_47"/>
</dbReference>
<dbReference type="InterPro" id="IPR012341">
    <property type="entry name" value="6hp_glycosidase-like_sf"/>
</dbReference>
<comment type="similarity">
    <text evidence="3 13">Belongs to the glycosyl hydrolase 47 family.</text>
</comment>
<dbReference type="EC" id="3.2.1.-" evidence="13"/>
<dbReference type="STRING" id="321146.A0A139H062"/>
<dbReference type="PANTHER" id="PTHR11742">
    <property type="entry name" value="MANNOSYL-OLIGOSACCHARIDE ALPHA-1,2-MANNOSIDASE-RELATED"/>
    <property type="match status" value="1"/>
</dbReference>
<dbReference type="GO" id="GO:0004571">
    <property type="term" value="F:mannosyl-oligosaccharide 1,2-alpha-mannosidase activity"/>
    <property type="evidence" value="ECO:0007669"/>
    <property type="project" value="UniProtKB-EC"/>
</dbReference>
<dbReference type="GO" id="GO:0036503">
    <property type="term" value="P:ERAD pathway"/>
    <property type="evidence" value="ECO:0007669"/>
    <property type="project" value="UniProtKB-ARBA"/>
</dbReference>
<keyword evidence="6 12" id="KW-1015">Disulfide bond</keyword>
<dbReference type="AlphaFoldDB" id="A0A139H062"/>
<dbReference type="UniPathway" id="UPA00378"/>
<evidence type="ECO:0000256" key="1">
    <source>
        <dbReference type="ARBA" id="ARBA00001913"/>
    </source>
</evidence>
<evidence type="ECO:0000256" key="6">
    <source>
        <dbReference type="ARBA" id="ARBA00023157"/>
    </source>
</evidence>
<protein>
    <recommendedName>
        <fullName evidence="13">alpha-1,2-Mannosidase</fullName>
        <ecNumber evidence="13">3.2.1.-</ecNumber>
    </recommendedName>
</protein>
<dbReference type="Gene3D" id="1.50.10.10">
    <property type="match status" value="1"/>
</dbReference>
<evidence type="ECO:0000256" key="5">
    <source>
        <dbReference type="ARBA" id="ARBA00022801"/>
    </source>
</evidence>
<dbReference type="EMBL" id="LFZN01000199">
    <property type="protein sequence ID" value="KXS95812.1"/>
    <property type="molecule type" value="Genomic_DNA"/>
</dbReference>
<evidence type="ECO:0000256" key="9">
    <source>
        <dbReference type="ARBA" id="ARBA00047669"/>
    </source>
</evidence>
<evidence type="ECO:0000256" key="10">
    <source>
        <dbReference type="ARBA" id="ARBA00048605"/>
    </source>
</evidence>
<sequence length="676" mass="74072">MSRAHPMLDSRTLPSEDDPVSNIIVSAFAIDQSWFSLVGTWIHGTWLGLLIAVDAVEVDTKSWVAVYSVPSSGGFSKTCRCSEAMLARLPFVFTSLVAVVAAVDLKNDIPYSQAATSDPTPVAAKPEQPVTLTRTVIPNPAKTGTPVSNGTSVCKDVQAKGIQGDARRAEAIKEAFMHGYNAYRKYGFGFDEIKPLSVNGTNNRYGWGLTIVDSIDTAIIMGLTDVVQEMLQFISQIDFTTPGTGDEPIQLFETNIRYIGGLISAYDLLKSGQFSSPGQYDEKQVDLLLVQAKKLTDKVAYGFHTPTGIPAVFVNFTTNEPMYDTYQDPVTNITYNSTNSASIGTFILEFARLSDLTGNNTYRELAERGNSYLVNPSPPPVFSSLVGTQFDVDTGNMLTFNGGWQAGVDSFLEYLIKYYQYAVTETSTAYKEFWLDATKSTIDNLALHPFGHPELTFISRQSRNGSIEWLADDFSCFAGGGWLLGGALLGRSEISELGVAWTDGCHHTYNTSTTGLGPLAFAWFNEKGGAYDPDDVNSAAFQKSQAARGYFLPAGVENWFSRPEPIESLFYAHRITGDPRWAEYAWTVFKAMNTTSRTNIAWAAVNNVDMPYGGSMSDNLDSFFFAEVLKYLYLTFSDPKVINLSEWVFNTEAHPFSTSCSGKGTSKAPAKTPQGV</sequence>
<feature type="binding site" evidence="11">
    <location>
        <position position="651"/>
    </location>
    <ligand>
        <name>Ca(2+)</name>
        <dbReference type="ChEBI" id="CHEBI:29108"/>
    </ligand>
</feature>
<evidence type="ECO:0000256" key="3">
    <source>
        <dbReference type="ARBA" id="ARBA00007658"/>
    </source>
</evidence>
<keyword evidence="11" id="KW-0106">Calcium</keyword>
<name>A0A139H062_9PEZI</name>
<keyword evidence="8 13" id="KW-0326">Glycosidase</keyword>
<dbReference type="PANTHER" id="PTHR11742:SF101">
    <property type="entry name" value="MANNOSYL-OLIGOSACCHARIDE ALPHA-1,2-MANNOSIDASE 1B"/>
    <property type="match status" value="1"/>
</dbReference>
<evidence type="ECO:0000256" key="14">
    <source>
        <dbReference type="SAM" id="MobiDB-lite"/>
    </source>
</evidence>
<comment type="caution">
    <text evidence="15">The sequence shown here is derived from an EMBL/GenBank/DDBJ whole genome shotgun (WGS) entry which is preliminary data.</text>
</comment>
<dbReference type="InterPro" id="IPR050749">
    <property type="entry name" value="Glycosyl_Hydrolase_47"/>
</dbReference>
<keyword evidence="5 13" id="KW-0378">Hydrolase</keyword>
<dbReference type="Proteomes" id="UP000070133">
    <property type="component" value="Unassembled WGS sequence"/>
</dbReference>
<dbReference type="PRINTS" id="PR00747">
    <property type="entry name" value="GLYHDRLASE47"/>
</dbReference>
<dbReference type="SUPFAM" id="SSF48225">
    <property type="entry name" value="Seven-hairpin glycosidases"/>
    <property type="match status" value="1"/>
</dbReference>
<dbReference type="GO" id="GO:0005509">
    <property type="term" value="F:calcium ion binding"/>
    <property type="evidence" value="ECO:0007669"/>
    <property type="project" value="InterPro"/>
</dbReference>
<feature type="disulfide bond" evidence="12">
    <location>
        <begin position="476"/>
        <end position="505"/>
    </location>
</feature>
<evidence type="ECO:0000256" key="11">
    <source>
        <dbReference type="PIRSR" id="PIRSR601382-2"/>
    </source>
</evidence>
<comment type="catalytic activity">
    <reaction evidence="9">
        <text>N(4)-(alpha-D-Man-(1-&gt;2)-alpha-D-Man-(1-&gt;2)-alpha-D-Man-(1-&gt;3)-[alpha-D-Man-(1-&gt;3)-[alpha-D-Man-(1-&gt;2)-alpha-D-Man-(1-&gt;6)]-alpha-D-Man-(1-&gt;6)]-beta-D-Man-(1-&gt;4)-beta-D-GlcNAc-(1-&gt;4)-beta-D-GlcNAc)-L-asparaginyl-[protein] (N-glucan mannose isomer 8A1,2,3B1,3) + 3 H2O = N(4)-(alpha-D-Man-(1-&gt;3)-[alpha-D-Man-(1-&gt;3)-[alpha-D-Man-(1-&gt;6)]-alpha-D-Man-(1-&gt;6)]-beta-D-Man-(1-&gt;4)-beta-D-GlcNAc-(1-&gt;4)-beta-D-GlcNAc)-L-asparaginyl-[protein] (N-glucan mannose isomer 5A1,2) + 3 beta-D-mannose</text>
        <dbReference type="Rhea" id="RHEA:56028"/>
        <dbReference type="Rhea" id="RHEA-COMP:14358"/>
        <dbReference type="Rhea" id="RHEA-COMP:14367"/>
        <dbReference type="ChEBI" id="CHEBI:15377"/>
        <dbReference type="ChEBI" id="CHEBI:28563"/>
        <dbReference type="ChEBI" id="CHEBI:59087"/>
        <dbReference type="ChEBI" id="CHEBI:60628"/>
        <dbReference type="EC" id="3.2.1.113"/>
    </reaction>
</comment>
<evidence type="ECO:0000256" key="12">
    <source>
        <dbReference type="PIRSR" id="PIRSR601382-3"/>
    </source>
</evidence>
<feature type="region of interest" description="Disordered" evidence="14">
    <location>
        <begin position="656"/>
        <end position="676"/>
    </location>
</feature>
<evidence type="ECO:0000256" key="7">
    <source>
        <dbReference type="ARBA" id="ARBA00023180"/>
    </source>
</evidence>
<dbReference type="GO" id="GO:0016020">
    <property type="term" value="C:membrane"/>
    <property type="evidence" value="ECO:0007669"/>
    <property type="project" value="InterPro"/>
</dbReference>
<evidence type="ECO:0000313" key="16">
    <source>
        <dbReference type="Proteomes" id="UP000070133"/>
    </source>
</evidence>
<keyword evidence="7" id="KW-0325">Glycoprotein</keyword>
<proteinExistence type="inferred from homology"/>
<evidence type="ECO:0000256" key="2">
    <source>
        <dbReference type="ARBA" id="ARBA00004922"/>
    </source>
</evidence>
<comment type="cofactor">
    <cofactor evidence="1 11">
        <name>Ca(2+)</name>
        <dbReference type="ChEBI" id="CHEBI:29108"/>
    </cofactor>
</comment>
<organism evidence="15 16">
    <name type="scientific">Pseudocercospora eumusae</name>
    <dbReference type="NCBI Taxonomy" id="321146"/>
    <lineage>
        <taxon>Eukaryota</taxon>
        <taxon>Fungi</taxon>
        <taxon>Dikarya</taxon>
        <taxon>Ascomycota</taxon>
        <taxon>Pezizomycotina</taxon>
        <taxon>Dothideomycetes</taxon>
        <taxon>Dothideomycetidae</taxon>
        <taxon>Mycosphaerellales</taxon>
        <taxon>Mycosphaerellaceae</taxon>
        <taxon>Pseudocercospora</taxon>
    </lineage>
</organism>
<dbReference type="GO" id="GO:0005783">
    <property type="term" value="C:endoplasmic reticulum"/>
    <property type="evidence" value="ECO:0007669"/>
    <property type="project" value="TreeGrafter"/>
</dbReference>
<dbReference type="OrthoDB" id="8118055at2759"/>